<keyword evidence="4" id="KW-1185">Reference proteome</keyword>
<name>A0ABS2WRJ9_9BACT</name>
<dbReference type="InterPro" id="IPR011041">
    <property type="entry name" value="Quinoprot_gluc/sorb_DH_b-prop"/>
</dbReference>
<dbReference type="Gene3D" id="2.120.10.30">
    <property type="entry name" value="TolB, C-terminal domain"/>
    <property type="match status" value="1"/>
</dbReference>
<evidence type="ECO:0000313" key="3">
    <source>
        <dbReference type="EMBL" id="MBN2964302.1"/>
    </source>
</evidence>
<evidence type="ECO:0000313" key="4">
    <source>
        <dbReference type="Proteomes" id="UP000703590"/>
    </source>
</evidence>
<dbReference type="PANTHER" id="PTHR19328">
    <property type="entry name" value="HEDGEHOG-INTERACTING PROTEIN"/>
    <property type="match status" value="1"/>
</dbReference>
<dbReference type="SUPFAM" id="SSF50952">
    <property type="entry name" value="Soluble quinoprotein glucose dehydrogenase"/>
    <property type="match status" value="1"/>
</dbReference>
<sequence length="371" mass="41587">MMRLCLALCLLFSFLQATSLFDAQSEGMGYRVERIASGLQGIPWGMAFVDEHTLFITQIQGDMLLLDTRTALVQPVFGMPFEPLYGGQGGLLDVAISPHFQEDSTLFFTYVKSINFQGATTLARATLEGHILTQWKDLLITHSTSGTSRHFGSRIAFDEKGYVYFSVGDRGMRDEAQELRSHTGTIVRLRQDGTIPEDNPFIDHPFALKEIYSYGHRNPQGLAFDPTTHRLYASEHGPRGGDEINLVEAGKNYGWPTISYGKEYWAPISIGEGTHKEGLEQPLHHYTPSIAPGSLLVYTGDAFPAWRDNLFLGALKLQHLNRIVLNKNGKVIKEERLLESLGLRIRQVIQNHEGHLYLSTDTGEILRIVPQ</sequence>
<feature type="domain" description="Glucose/Sorbosone dehydrogenase" evidence="2">
    <location>
        <begin position="42"/>
        <end position="367"/>
    </location>
</feature>
<dbReference type="Proteomes" id="UP000703590">
    <property type="component" value="Unassembled WGS sequence"/>
</dbReference>
<feature type="chain" id="PRO_5047329327" evidence="1">
    <location>
        <begin position="18"/>
        <end position="371"/>
    </location>
</feature>
<proteinExistence type="predicted"/>
<gene>
    <name evidence="3" type="ORF">JWV37_05890</name>
</gene>
<evidence type="ECO:0000259" key="2">
    <source>
        <dbReference type="Pfam" id="PF07995"/>
    </source>
</evidence>
<dbReference type="InterPro" id="IPR012938">
    <property type="entry name" value="Glc/Sorbosone_DH"/>
</dbReference>
<protein>
    <submittedName>
        <fullName evidence="3">PQQ-dependent sugar dehydrogenase</fullName>
    </submittedName>
</protein>
<feature type="signal peptide" evidence="1">
    <location>
        <begin position="1"/>
        <end position="17"/>
    </location>
</feature>
<accession>A0ABS2WRJ9</accession>
<organism evidence="3 4">
    <name type="scientific">Sulfurospirillum tamanense</name>
    <dbReference type="NCBI Taxonomy" id="2813362"/>
    <lineage>
        <taxon>Bacteria</taxon>
        <taxon>Pseudomonadati</taxon>
        <taxon>Campylobacterota</taxon>
        <taxon>Epsilonproteobacteria</taxon>
        <taxon>Campylobacterales</taxon>
        <taxon>Sulfurospirillaceae</taxon>
        <taxon>Sulfurospirillum</taxon>
    </lineage>
</organism>
<reference evidence="3" key="2">
    <citation type="submission" date="2021-02" db="EMBL/GenBank/DDBJ databases">
        <authorList>
            <person name="Merkel A.Y."/>
        </authorList>
    </citation>
    <scope>NUCLEOTIDE SEQUENCE</scope>
    <source>
        <strain evidence="3">T05b</strain>
    </source>
</reference>
<dbReference type="Pfam" id="PF07995">
    <property type="entry name" value="GSDH"/>
    <property type="match status" value="1"/>
</dbReference>
<evidence type="ECO:0000256" key="1">
    <source>
        <dbReference type="SAM" id="SignalP"/>
    </source>
</evidence>
<dbReference type="RefSeq" id="WP_205458851.1">
    <property type="nucleotide sequence ID" value="NZ_JAFHKK010000010.1"/>
</dbReference>
<dbReference type="EMBL" id="JAFHKK010000010">
    <property type="protein sequence ID" value="MBN2964302.1"/>
    <property type="molecule type" value="Genomic_DNA"/>
</dbReference>
<dbReference type="InterPro" id="IPR011042">
    <property type="entry name" value="6-blade_b-propeller_TolB-like"/>
</dbReference>
<dbReference type="PANTHER" id="PTHR19328:SF75">
    <property type="entry name" value="ALDOSE SUGAR DEHYDROGENASE YLII"/>
    <property type="match status" value="1"/>
</dbReference>
<comment type="caution">
    <text evidence="3">The sequence shown here is derived from an EMBL/GenBank/DDBJ whole genome shotgun (WGS) entry which is preliminary data.</text>
</comment>
<reference evidence="3" key="1">
    <citation type="submission" date="2021-02" db="EMBL/GenBank/DDBJ databases">
        <title>Sulfurospirillum tamanensis sp. nov.</title>
        <authorList>
            <person name="Frolova A."/>
            <person name="Merkel A."/>
            <person name="Slobodkin A."/>
        </authorList>
    </citation>
    <scope>NUCLEOTIDE SEQUENCE</scope>
    <source>
        <strain evidence="3">T05b</strain>
    </source>
</reference>
<keyword evidence="1" id="KW-0732">Signal</keyword>